<dbReference type="EMBL" id="JACCBF010000001">
    <property type="protein sequence ID" value="NYD32394.1"/>
    <property type="molecule type" value="Genomic_DNA"/>
</dbReference>
<proteinExistence type="predicted"/>
<evidence type="ECO:0000313" key="3">
    <source>
        <dbReference type="EMBL" id="NYD32394.1"/>
    </source>
</evidence>
<protein>
    <submittedName>
        <fullName evidence="3">Uncharacterized protein</fullName>
    </submittedName>
</protein>
<name>A0A852RX05_9ACTN</name>
<keyword evidence="2" id="KW-0472">Membrane</keyword>
<organism evidence="3 4">
    <name type="scientific">Nocardioides kongjuensis</name>
    <dbReference type="NCBI Taxonomy" id="349522"/>
    <lineage>
        <taxon>Bacteria</taxon>
        <taxon>Bacillati</taxon>
        <taxon>Actinomycetota</taxon>
        <taxon>Actinomycetes</taxon>
        <taxon>Propionibacteriales</taxon>
        <taxon>Nocardioidaceae</taxon>
        <taxon>Nocardioides</taxon>
    </lineage>
</organism>
<dbReference type="Proteomes" id="UP000582231">
    <property type="component" value="Unassembled WGS sequence"/>
</dbReference>
<dbReference type="AlphaFoldDB" id="A0A852RX05"/>
<dbReference type="RefSeq" id="WP_179728580.1">
    <property type="nucleotide sequence ID" value="NZ_BAABEF010000001.1"/>
</dbReference>
<accession>A0A852RX05</accession>
<feature type="region of interest" description="Disordered" evidence="1">
    <location>
        <begin position="111"/>
        <end position="158"/>
    </location>
</feature>
<evidence type="ECO:0000256" key="2">
    <source>
        <dbReference type="SAM" id="Phobius"/>
    </source>
</evidence>
<comment type="caution">
    <text evidence="3">The sequence shown here is derived from an EMBL/GenBank/DDBJ whole genome shotgun (WGS) entry which is preliminary data.</text>
</comment>
<keyword evidence="2" id="KW-0812">Transmembrane</keyword>
<sequence>MNDAHEPLTPAEEDAVRRALADAGGPVPMPAEVAARIDGVIAGLAAERGSGTRPLGGVHESHPEAVVVPLDEAARRRRSRVRMLLGAAAAVAVVALGVGIVSDQQGQDDLTAASEAAKDDSARGAPSDSAGTSALKDAPEAAEVPSAVDQGRPFVEAQRVPTDQPLREVRIAHLREDLVALQHVELPRPSSADYSGTTLTAPADFMCDPADFGAGHLVGVEYDGKPAVVAFRSPVGSTQVAEVLACGTGDVLHSTSLAATG</sequence>
<evidence type="ECO:0000256" key="1">
    <source>
        <dbReference type="SAM" id="MobiDB-lite"/>
    </source>
</evidence>
<keyword evidence="4" id="KW-1185">Reference proteome</keyword>
<gene>
    <name evidence="3" type="ORF">BJ958_003940</name>
</gene>
<reference evidence="3 4" key="1">
    <citation type="submission" date="2020-07" db="EMBL/GenBank/DDBJ databases">
        <title>Sequencing the genomes of 1000 actinobacteria strains.</title>
        <authorList>
            <person name="Klenk H.-P."/>
        </authorList>
    </citation>
    <scope>NUCLEOTIDE SEQUENCE [LARGE SCALE GENOMIC DNA]</scope>
    <source>
        <strain evidence="3 4">DSM 19082</strain>
    </source>
</reference>
<keyword evidence="2" id="KW-1133">Transmembrane helix</keyword>
<feature type="transmembrane region" description="Helical" evidence="2">
    <location>
        <begin position="83"/>
        <end position="101"/>
    </location>
</feature>
<evidence type="ECO:0000313" key="4">
    <source>
        <dbReference type="Proteomes" id="UP000582231"/>
    </source>
</evidence>